<feature type="transmembrane region" description="Helical" evidence="1">
    <location>
        <begin position="66"/>
        <end position="89"/>
    </location>
</feature>
<dbReference type="Pfam" id="PF03372">
    <property type="entry name" value="Exo_endo_phos"/>
    <property type="match status" value="1"/>
</dbReference>
<dbReference type="InterPro" id="IPR036691">
    <property type="entry name" value="Endo/exonu/phosph_ase_sf"/>
</dbReference>
<feature type="domain" description="Endonuclease/exonuclease/phosphatase" evidence="2">
    <location>
        <begin position="111"/>
        <end position="315"/>
    </location>
</feature>
<keyword evidence="3" id="KW-0269">Exonuclease</keyword>
<protein>
    <submittedName>
        <fullName evidence="3">Uncharacterized conserved protein YafD, endonuclease/exonuclease/phosphatase (EEP) superfamily</fullName>
    </submittedName>
</protein>
<evidence type="ECO:0000313" key="3">
    <source>
        <dbReference type="EMBL" id="SMO79428.1"/>
    </source>
</evidence>
<organism evidence="3 4">
    <name type="scientific">Pedobacter westerhofensis</name>
    <dbReference type="NCBI Taxonomy" id="425512"/>
    <lineage>
        <taxon>Bacteria</taxon>
        <taxon>Pseudomonadati</taxon>
        <taxon>Bacteroidota</taxon>
        <taxon>Sphingobacteriia</taxon>
        <taxon>Sphingobacteriales</taxon>
        <taxon>Sphingobacteriaceae</taxon>
        <taxon>Pedobacter</taxon>
    </lineage>
</organism>
<keyword evidence="3" id="KW-0255">Endonuclease</keyword>
<dbReference type="Proteomes" id="UP000320300">
    <property type="component" value="Unassembled WGS sequence"/>
</dbReference>
<dbReference type="Gene3D" id="3.60.10.10">
    <property type="entry name" value="Endonuclease/exonuclease/phosphatase"/>
    <property type="match status" value="1"/>
</dbReference>
<evidence type="ECO:0000259" key="2">
    <source>
        <dbReference type="Pfam" id="PF03372"/>
    </source>
</evidence>
<keyword evidence="1" id="KW-0472">Membrane</keyword>
<feature type="transmembrane region" description="Helical" evidence="1">
    <location>
        <begin position="43"/>
        <end position="60"/>
    </location>
</feature>
<accession>A0A521E653</accession>
<dbReference type="AlphaFoldDB" id="A0A521E653"/>
<keyword evidence="1" id="KW-1133">Transmembrane helix</keyword>
<evidence type="ECO:0000313" key="4">
    <source>
        <dbReference type="Proteomes" id="UP000320300"/>
    </source>
</evidence>
<dbReference type="SUPFAM" id="SSF56219">
    <property type="entry name" value="DNase I-like"/>
    <property type="match status" value="1"/>
</dbReference>
<gene>
    <name evidence="3" type="ORF">SAMN06265348_10774</name>
</gene>
<dbReference type="GO" id="GO:0004527">
    <property type="term" value="F:exonuclease activity"/>
    <property type="evidence" value="ECO:0007669"/>
    <property type="project" value="UniProtKB-KW"/>
</dbReference>
<keyword evidence="3" id="KW-0378">Hydrolase</keyword>
<feature type="transmembrane region" description="Helical" evidence="1">
    <location>
        <begin position="12"/>
        <end position="31"/>
    </location>
</feature>
<sequence length="354" mass="41192">MMEVYQDILFYLGIFVVVASLVPLIRHDFWIFRVFEYPRLQKLTLNFLILLLYTLCFPIATARDYILLMLLLLNLIYLCWQIFPFTVLASKQVIQSTLPVGQRNIQLLIANVFQDNRKYADYHQLIKKCSPDVILMVETNQWWQDKMDSLGSEYPYQIKIPLENTYGMLLYSKLELLDGSVKYLVEDDIPSIETEVKLPSGELLKLFCLHPRPPVPQENPQSTERDKEILLVAKKAKESRYPSIVIGDLNDVAWSYTTELFSKISELLDPRKGRGFFNSFNAKYFFLRFPLDHVFCSADFTLTSISRMNSCGSDHFPMCINLQYDPKAIAQNDIPTADQDDKELFREKVNAETD</sequence>
<evidence type="ECO:0000256" key="1">
    <source>
        <dbReference type="SAM" id="Phobius"/>
    </source>
</evidence>
<keyword evidence="3" id="KW-0540">Nuclease</keyword>
<reference evidence="3 4" key="1">
    <citation type="submission" date="2017-05" db="EMBL/GenBank/DDBJ databases">
        <authorList>
            <person name="Varghese N."/>
            <person name="Submissions S."/>
        </authorList>
    </citation>
    <scope>NUCLEOTIDE SEQUENCE [LARGE SCALE GENOMIC DNA]</scope>
    <source>
        <strain evidence="3 4">DSM 19036</strain>
    </source>
</reference>
<dbReference type="InterPro" id="IPR005135">
    <property type="entry name" value="Endo/exonuclease/phosphatase"/>
</dbReference>
<dbReference type="EMBL" id="FXTN01000007">
    <property type="protein sequence ID" value="SMO79428.1"/>
    <property type="molecule type" value="Genomic_DNA"/>
</dbReference>
<proteinExistence type="predicted"/>
<keyword evidence="4" id="KW-1185">Reference proteome</keyword>
<name>A0A521E653_9SPHI</name>
<dbReference type="RefSeq" id="WP_246101530.1">
    <property type="nucleotide sequence ID" value="NZ_CBCSJO010000007.1"/>
</dbReference>
<dbReference type="GO" id="GO:0004519">
    <property type="term" value="F:endonuclease activity"/>
    <property type="evidence" value="ECO:0007669"/>
    <property type="project" value="UniProtKB-KW"/>
</dbReference>
<keyword evidence="1" id="KW-0812">Transmembrane</keyword>